<accession>A0A9Q1LMN8</accession>
<dbReference type="EMBL" id="JAJAGQ010000015">
    <property type="protein sequence ID" value="KAJ8540806.1"/>
    <property type="molecule type" value="Genomic_DNA"/>
</dbReference>
<protein>
    <submittedName>
        <fullName evidence="1">Uncharacterized protein</fullName>
    </submittedName>
</protein>
<proteinExistence type="predicted"/>
<name>A0A9Q1LMN8_9SOLA</name>
<dbReference type="Proteomes" id="UP001152561">
    <property type="component" value="Unassembled WGS sequence"/>
</dbReference>
<gene>
    <name evidence="1" type="ORF">K7X08_001622</name>
</gene>
<evidence type="ECO:0000313" key="2">
    <source>
        <dbReference type="Proteomes" id="UP001152561"/>
    </source>
</evidence>
<evidence type="ECO:0000313" key="1">
    <source>
        <dbReference type="EMBL" id="KAJ8540806.1"/>
    </source>
</evidence>
<dbReference type="AlphaFoldDB" id="A0A9Q1LMN8"/>
<keyword evidence="2" id="KW-1185">Reference proteome</keyword>
<reference evidence="2" key="1">
    <citation type="journal article" date="2023" name="Proc. Natl. Acad. Sci. U.S.A.">
        <title>Genomic and structural basis for evolution of tropane alkaloid biosynthesis.</title>
        <authorList>
            <person name="Wanga Y.-J."/>
            <person name="Taina T."/>
            <person name="Yua J.-Y."/>
            <person name="Lia J."/>
            <person name="Xua B."/>
            <person name="Chenc J."/>
            <person name="D'Auriad J.C."/>
            <person name="Huanga J.-P."/>
            <person name="Huanga S.-X."/>
        </authorList>
    </citation>
    <scope>NUCLEOTIDE SEQUENCE [LARGE SCALE GENOMIC DNA]</scope>
    <source>
        <strain evidence="2">cv. KIB-2019</strain>
    </source>
</reference>
<organism evidence="1 2">
    <name type="scientific">Anisodus acutangulus</name>
    <dbReference type="NCBI Taxonomy" id="402998"/>
    <lineage>
        <taxon>Eukaryota</taxon>
        <taxon>Viridiplantae</taxon>
        <taxon>Streptophyta</taxon>
        <taxon>Embryophyta</taxon>
        <taxon>Tracheophyta</taxon>
        <taxon>Spermatophyta</taxon>
        <taxon>Magnoliopsida</taxon>
        <taxon>eudicotyledons</taxon>
        <taxon>Gunneridae</taxon>
        <taxon>Pentapetalae</taxon>
        <taxon>asterids</taxon>
        <taxon>lamiids</taxon>
        <taxon>Solanales</taxon>
        <taxon>Solanaceae</taxon>
        <taxon>Solanoideae</taxon>
        <taxon>Hyoscyameae</taxon>
        <taxon>Anisodus</taxon>
    </lineage>
</organism>
<sequence length="92" mass="10047">MKPIFTERCEGGGEATQLRAQTNIYLSFSSGNSQNLPSVDWSDADVPFLVLCDFNGVQDGSVAGDTIFADIELLHQKLVQNFHVSQQAVIES</sequence>
<comment type="caution">
    <text evidence="1">The sequence shown here is derived from an EMBL/GenBank/DDBJ whole genome shotgun (WGS) entry which is preliminary data.</text>
</comment>